<keyword evidence="6 9" id="KW-0808">Transferase</keyword>
<organism evidence="9 10">
    <name type="scientific">Ancylostoma caninum</name>
    <name type="common">Dog hookworm</name>
    <dbReference type="NCBI Taxonomy" id="29170"/>
    <lineage>
        <taxon>Eukaryota</taxon>
        <taxon>Metazoa</taxon>
        <taxon>Ecdysozoa</taxon>
        <taxon>Nematoda</taxon>
        <taxon>Chromadorea</taxon>
        <taxon>Rhabditida</taxon>
        <taxon>Rhabditina</taxon>
        <taxon>Rhabditomorpha</taxon>
        <taxon>Strongyloidea</taxon>
        <taxon>Ancylostomatidae</taxon>
        <taxon>Ancylostomatinae</taxon>
        <taxon>Ancylostoma</taxon>
    </lineage>
</organism>
<dbReference type="Gene3D" id="3.90.1150.10">
    <property type="entry name" value="Aspartate Aminotransferase, domain 1"/>
    <property type="match status" value="1"/>
</dbReference>
<comment type="caution">
    <text evidence="9">The sequence shown here is derived from an EMBL/GenBank/DDBJ whole genome shotgun (WGS) entry which is preliminary data.</text>
</comment>
<comment type="cofactor">
    <cofactor evidence="1">
        <name>pyridoxal 5'-phosphate</name>
        <dbReference type="ChEBI" id="CHEBI:597326"/>
    </cofactor>
</comment>
<dbReference type="EMBL" id="JOJR01000566">
    <property type="protein sequence ID" value="RCN36334.1"/>
    <property type="molecule type" value="Genomic_DNA"/>
</dbReference>
<name>A0A368FVU6_ANCCA</name>
<evidence type="ECO:0000259" key="8">
    <source>
        <dbReference type="Pfam" id="PF00155"/>
    </source>
</evidence>
<evidence type="ECO:0000256" key="6">
    <source>
        <dbReference type="ARBA" id="ARBA00022679"/>
    </source>
</evidence>
<protein>
    <recommendedName>
        <fullName evidence="4">aspartate transaminase</fullName>
        <ecNumber evidence="4">2.6.1.1</ecNumber>
    </recommendedName>
</protein>
<keyword evidence="7" id="KW-0663">Pyridoxal phosphate</keyword>
<evidence type="ECO:0000256" key="2">
    <source>
        <dbReference type="ARBA" id="ARBA00007441"/>
    </source>
</evidence>
<dbReference type="GO" id="GO:0006532">
    <property type="term" value="P:aspartate biosynthetic process"/>
    <property type="evidence" value="ECO:0007669"/>
    <property type="project" value="TreeGrafter"/>
</dbReference>
<dbReference type="EC" id="2.6.1.1" evidence="4"/>
<feature type="domain" description="Aminotransferase class I/classII large" evidence="8">
    <location>
        <begin position="286"/>
        <end position="361"/>
    </location>
</feature>
<dbReference type="InterPro" id="IPR004839">
    <property type="entry name" value="Aminotransferase_I/II_large"/>
</dbReference>
<evidence type="ECO:0000256" key="7">
    <source>
        <dbReference type="ARBA" id="ARBA00022898"/>
    </source>
</evidence>
<reference evidence="9 10" key="1">
    <citation type="submission" date="2014-10" db="EMBL/GenBank/DDBJ databases">
        <title>Draft genome of the hookworm Ancylostoma caninum.</title>
        <authorList>
            <person name="Mitreva M."/>
        </authorList>
    </citation>
    <scope>NUCLEOTIDE SEQUENCE [LARGE SCALE GENOMIC DNA]</scope>
    <source>
        <strain evidence="9 10">Baltimore</strain>
    </source>
</reference>
<dbReference type="AlphaFoldDB" id="A0A368FVU6"/>
<dbReference type="PANTHER" id="PTHR11879">
    <property type="entry name" value="ASPARTATE AMINOTRANSFERASE"/>
    <property type="match status" value="1"/>
</dbReference>
<dbReference type="GO" id="GO:0005829">
    <property type="term" value="C:cytosol"/>
    <property type="evidence" value="ECO:0007669"/>
    <property type="project" value="TreeGrafter"/>
</dbReference>
<dbReference type="GO" id="GO:0004069">
    <property type="term" value="F:L-aspartate:2-oxoglutarate aminotransferase activity"/>
    <property type="evidence" value="ECO:0007669"/>
    <property type="project" value="UniProtKB-EC"/>
</dbReference>
<dbReference type="STRING" id="29170.A0A368FVU6"/>
<dbReference type="FunFam" id="3.40.640.10:FF:000066">
    <property type="entry name" value="Aspartate aminotransferase"/>
    <property type="match status" value="1"/>
</dbReference>
<comment type="similarity">
    <text evidence="2">Belongs to the class-I pyridoxal-phosphate-dependent aminotransferase family.</text>
</comment>
<dbReference type="OrthoDB" id="6752799at2759"/>
<evidence type="ECO:0000313" key="9">
    <source>
        <dbReference type="EMBL" id="RCN36334.1"/>
    </source>
</evidence>
<keyword evidence="5 9" id="KW-0032">Aminotransferase</keyword>
<comment type="subunit">
    <text evidence="3">Homodimer.</text>
</comment>
<dbReference type="SUPFAM" id="SSF53383">
    <property type="entry name" value="PLP-dependent transferases"/>
    <property type="match status" value="1"/>
</dbReference>
<dbReference type="GO" id="GO:0030170">
    <property type="term" value="F:pyridoxal phosphate binding"/>
    <property type="evidence" value="ECO:0007669"/>
    <property type="project" value="InterPro"/>
</dbReference>
<gene>
    <name evidence="9" type="ORF">ANCCAN_17784</name>
</gene>
<dbReference type="InterPro" id="IPR015422">
    <property type="entry name" value="PyrdxlP-dep_Trfase_small"/>
</dbReference>
<evidence type="ECO:0000256" key="3">
    <source>
        <dbReference type="ARBA" id="ARBA00011738"/>
    </source>
</evidence>
<feature type="domain" description="Aminotransferase class I/classII large" evidence="8">
    <location>
        <begin position="29"/>
        <end position="256"/>
    </location>
</feature>
<evidence type="ECO:0000256" key="1">
    <source>
        <dbReference type="ARBA" id="ARBA00001933"/>
    </source>
</evidence>
<dbReference type="Gene3D" id="3.40.640.10">
    <property type="entry name" value="Type I PLP-dependent aspartate aminotransferase-like (Major domain)"/>
    <property type="match status" value="1"/>
</dbReference>
<dbReference type="InterPro" id="IPR000796">
    <property type="entry name" value="Asp_trans"/>
</dbReference>
<evidence type="ECO:0000256" key="5">
    <source>
        <dbReference type="ARBA" id="ARBA00022576"/>
    </source>
</evidence>
<dbReference type="InterPro" id="IPR015424">
    <property type="entry name" value="PyrdxlP-dep_Trfase"/>
</dbReference>
<keyword evidence="10" id="KW-1185">Reference proteome</keyword>
<evidence type="ECO:0000256" key="4">
    <source>
        <dbReference type="ARBA" id="ARBA00012753"/>
    </source>
</evidence>
<dbReference type="CDD" id="cd00609">
    <property type="entry name" value="AAT_like"/>
    <property type="match status" value="1"/>
</dbReference>
<dbReference type="PRINTS" id="PR00799">
    <property type="entry name" value="TRANSAMINASE"/>
</dbReference>
<sequence>MSFFDGIAVAPPIEVFFMNKMFMDETSPNKVNLTVGAYRTEEGKPWVLPVVREAEKALANDETLNHEYLPVLGHEGFSQAACALVLGENSPAIKEGRYTGVQCLSGTGSLRAGAEFLARILNLKTAYFSNPTWGNHRLVFNNAGFTTFGAYQYWDAAKRCVSIEKFLADLEAAPEKSVILLHGCAHNPTGMDPTHDQWKQICEVIKRRNLFTFFDIAYQGFASGSPDADAWAVRYFVEQGMEMLIAQSFAKNFGLYSQIRQHMVPESSTKCSPPQKCASNGMRPFRIKQMRAALREHLENLKTPGTWSHITQQIGMFSYTGLNPAQVDHLVKKHKVFLLKDGRINVCGLNPNNVEYVAKAIDDAVRNVSASNL</sequence>
<evidence type="ECO:0000313" key="10">
    <source>
        <dbReference type="Proteomes" id="UP000252519"/>
    </source>
</evidence>
<proteinExistence type="inferred from homology"/>
<dbReference type="Pfam" id="PF00155">
    <property type="entry name" value="Aminotran_1_2"/>
    <property type="match status" value="2"/>
</dbReference>
<accession>A0A368FVU6</accession>
<dbReference type="Proteomes" id="UP000252519">
    <property type="component" value="Unassembled WGS sequence"/>
</dbReference>
<dbReference type="InterPro" id="IPR015421">
    <property type="entry name" value="PyrdxlP-dep_Trfase_major"/>
</dbReference>
<dbReference type="PANTHER" id="PTHR11879:SF55">
    <property type="entry name" value="GLUTAMATE OXALOACETATE TRANSAMINASE 1, ISOFORM B"/>
    <property type="match status" value="1"/>
</dbReference>